<feature type="domain" description="Ribosomal RNA methyltransferase FtsJ" evidence="5">
    <location>
        <begin position="62"/>
        <end position="248"/>
    </location>
</feature>
<evidence type="ECO:0000256" key="1">
    <source>
        <dbReference type="ARBA" id="ARBA00022884"/>
    </source>
</evidence>
<evidence type="ECO:0000313" key="6">
    <source>
        <dbReference type="EMBL" id="MDC8784626.1"/>
    </source>
</evidence>
<evidence type="ECO:0000256" key="2">
    <source>
        <dbReference type="ARBA" id="ARBA00029460"/>
    </source>
</evidence>
<dbReference type="PROSITE" id="PS50889">
    <property type="entry name" value="S4"/>
    <property type="match status" value="1"/>
</dbReference>
<dbReference type="EMBL" id="JAQQXS010000004">
    <property type="protein sequence ID" value="MDC8784626.1"/>
    <property type="molecule type" value="Genomic_DNA"/>
</dbReference>
<evidence type="ECO:0000256" key="3">
    <source>
        <dbReference type="PROSITE-ProRule" id="PRU00182"/>
    </source>
</evidence>
<sequence length="256" mass="26957">MRADQLLVALGLCSTRSIAQRLIAAGAVEWQSAKGWTPVTKAGQDLIPGVALRVGDDAEARYVSRGGLKLEGALKHTGLTVSGLTVLDMGQSTGGFSDCLLKSGAAGVVGVDVGHGQLHERLRGDARIVALEGLHVRELAASELAKHKPATGFELIVGDLSFISMLGALPDLTPWLSEQGHVLLLIKPQFELGPKAVARGGLVKDASQYPRLEAKAREACAAAGLTVRDYFDSPITGGDGNREFFLWATRAPGDKE</sequence>
<dbReference type="InterPro" id="IPR004538">
    <property type="entry name" value="Hemolysin_A/TlyA"/>
</dbReference>
<protein>
    <submittedName>
        <fullName evidence="6">TlyA family RNA methyltransferase</fullName>
    </submittedName>
</protein>
<dbReference type="PANTHER" id="PTHR32319">
    <property type="entry name" value="BACTERIAL HEMOLYSIN-LIKE PROTEIN"/>
    <property type="match status" value="1"/>
</dbReference>
<comment type="caution">
    <text evidence="6">The sequence shown here is derived from an EMBL/GenBank/DDBJ whole genome shotgun (WGS) entry which is preliminary data.</text>
</comment>
<dbReference type="GO" id="GO:0032259">
    <property type="term" value="P:methylation"/>
    <property type="evidence" value="ECO:0007669"/>
    <property type="project" value="UniProtKB-KW"/>
</dbReference>
<keyword evidence="1 3" id="KW-0694">RNA-binding</keyword>
<dbReference type="CDD" id="cd00165">
    <property type="entry name" value="S4"/>
    <property type="match status" value="1"/>
</dbReference>
<feature type="domain" description="RNA-binding S4" evidence="4">
    <location>
        <begin position="1"/>
        <end position="28"/>
    </location>
</feature>
<dbReference type="Pfam" id="PF01479">
    <property type="entry name" value="S4"/>
    <property type="match status" value="1"/>
</dbReference>
<dbReference type="Gene3D" id="3.10.290.10">
    <property type="entry name" value="RNA-binding S4 domain"/>
    <property type="match status" value="1"/>
</dbReference>
<dbReference type="GO" id="GO:0008168">
    <property type="term" value="F:methyltransferase activity"/>
    <property type="evidence" value="ECO:0007669"/>
    <property type="project" value="UniProtKB-KW"/>
</dbReference>
<dbReference type="SUPFAM" id="SSF55174">
    <property type="entry name" value="Alpha-L RNA-binding motif"/>
    <property type="match status" value="1"/>
</dbReference>
<evidence type="ECO:0000259" key="5">
    <source>
        <dbReference type="Pfam" id="PF01728"/>
    </source>
</evidence>
<dbReference type="Gene3D" id="3.40.50.150">
    <property type="entry name" value="Vaccinia Virus protein VP39"/>
    <property type="match status" value="1"/>
</dbReference>
<dbReference type="InterPro" id="IPR047048">
    <property type="entry name" value="TlyA"/>
</dbReference>
<organism evidence="6 7">
    <name type="scientific">Roseateles koreensis</name>
    <dbReference type="NCBI Taxonomy" id="2987526"/>
    <lineage>
        <taxon>Bacteria</taxon>
        <taxon>Pseudomonadati</taxon>
        <taxon>Pseudomonadota</taxon>
        <taxon>Betaproteobacteria</taxon>
        <taxon>Burkholderiales</taxon>
        <taxon>Sphaerotilaceae</taxon>
        <taxon>Roseateles</taxon>
    </lineage>
</organism>
<comment type="similarity">
    <text evidence="2">Belongs to the TlyA family.</text>
</comment>
<dbReference type="Pfam" id="PF01728">
    <property type="entry name" value="FtsJ"/>
    <property type="match status" value="1"/>
</dbReference>
<proteinExistence type="inferred from homology"/>
<evidence type="ECO:0000313" key="7">
    <source>
        <dbReference type="Proteomes" id="UP001219862"/>
    </source>
</evidence>
<name>A0ABT5KRX4_9BURK</name>
<keyword evidence="6" id="KW-0808">Transferase</keyword>
<reference evidence="6 7" key="1">
    <citation type="submission" date="2022-10" db="EMBL/GenBank/DDBJ databases">
        <title>paucibacter sp. hw8 Genome sequencing.</title>
        <authorList>
            <person name="Park S."/>
        </authorList>
    </citation>
    <scope>NUCLEOTIDE SEQUENCE [LARGE SCALE GENOMIC DNA]</scope>
    <source>
        <strain evidence="7">hw8</strain>
    </source>
</reference>
<dbReference type="PANTHER" id="PTHR32319:SF0">
    <property type="entry name" value="BACTERIAL HEMOLYSIN-LIKE PROTEIN"/>
    <property type="match status" value="1"/>
</dbReference>
<accession>A0ABT5KRX4</accession>
<keyword evidence="6" id="KW-0489">Methyltransferase</keyword>
<dbReference type="PIRSF" id="PIRSF005578">
    <property type="entry name" value="TlyA"/>
    <property type="match status" value="1"/>
</dbReference>
<gene>
    <name evidence="6" type="ORF">PRZ01_05430</name>
</gene>
<keyword evidence="7" id="KW-1185">Reference proteome</keyword>
<dbReference type="InterPro" id="IPR002942">
    <property type="entry name" value="S4_RNA-bd"/>
</dbReference>
<evidence type="ECO:0000259" key="4">
    <source>
        <dbReference type="Pfam" id="PF01479"/>
    </source>
</evidence>
<dbReference type="InterPro" id="IPR036986">
    <property type="entry name" value="S4_RNA-bd_sf"/>
</dbReference>
<dbReference type="SUPFAM" id="SSF53335">
    <property type="entry name" value="S-adenosyl-L-methionine-dependent methyltransferases"/>
    <property type="match status" value="1"/>
</dbReference>
<dbReference type="RefSeq" id="WP_273595746.1">
    <property type="nucleotide sequence ID" value="NZ_JAQQXS010000004.1"/>
</dbReference>
<dbReference type="InterPro" id="IPR029063">
    <property type="entry name" value="SAM-dependent_MTases_sf"/>
</dbReference>
<dbReference type="Proteomes" id="UP001219862">
    <property type="component" value="Unassembled WGS sequence"/>
</dbReference>
<dbReference type="InterPro" id="IPR002877">
    <property type="entry name" value="RNA_MeTrfase_FtsJ_dom"/>
</dbReference>